<feature type="region of interest" description="Disordered" evidence="2">
    <location>
        <begin position="512"/>
        <end position="534"/>
    </location>
</feature>
<feature type="compositionally biased region" description="Basic and acidic residues" evidence="2">
    <location>
        <begin position="81"/>
        <end position="92"/>
    </location>
</feature>
<evidence type="ECO:0000313" key="3">
    <source>
        <dbReference type="Proteomes" id="UP001515500"/>
    </source>
</evidence>
<feature type="compositionally biased region" description="Basic and acidic residues" evidence="2">
    <location>
        <begin position="379"/>
        <end position="410"/>
    </location>
</feature>
<evidence type="ECO:0000256" key="2">
    <source>
        <dbReference type="SAM" id="MobiDB-lite"/>
    </source>
</evidence>
<feature type="compositionally biased region" description="Basic and acidic residues" evidence="2">
    <location>
        <begin position="136"/>
        <end position="146"/>
    </location>
</feature>
<proteinExistence type="inferred from homology"/>
<dbReference type="GO" id="GO:0070274">
    <property type="term" value="C:RES complex"/>
    <property type="evidence" value="ECO:0007669"/>
    <property type="project" value="TreeGrafter"/>
</dbReference>
<feature type="compositionally biased region" description="Basic and acidic residues" evidence="2">
    <location>
        <begin position="270"/>
        <end position="281"/>
    </location>
</feature>
<accession>A0AB40BGW7</accession>
<dbReference type="AlphaFoldDB" id="A0AB40BGW7"/>
<keyword evidence="3" id="KW-1185">Reference proteome</keyword>
<dbReference type="GO" id="GO:0005684">
    <property type="term" value="C:U2-type spliceosomal complex"/>
    <property type="evidence" value="ECO:0007669"/>
    <property type="project" value="TreeGrafter"/>
</dbReference>
<feature type="compositionally biased region" description="Basic and acidic residues" evidence="2">
    <location>
        <begin position="320"/>
        <end position="338"/>
    </location>
</feature>
<feature type="compositionally biased region" description="Basic and acidic residues" evidence="2">
    <location>
        <begin position="349"/>
        <end position="362"/>
    </location>
</feature>
<organism evidence="3 4">
    <name type="scientific">Dioscorea cayennensis subsp. rotundata</name>
    <name type="common">White Guinea yam</name>
    <name type="synonym">Dioscorea rotundata</name>
    <dbReference type="NCBI Taxonomy" id="55577"/>
    <lineage>
        <taxon>Eukaryota</taxon>
        <taxon>Viridiplantae</taxon>
        <taxon>Streptophyta</taxon>
        <taxon>Embryophyta</taxon>
        <taxon>Tracheophyta</taxon>
        <taxon>Spermatophyta</taxon>
        <taxon>Magnoliopsida</taxon>
        <taxon>Liliopsida</taxon>
        <taxon>Dioscoreales</taxon>
        <taxon>Dioscoreaceae</taxon>
        <taxon>Dioscorea</taxon>
    </lineage>
</organism>
<evidence type="ECO:0000256" key="1">
    <source>
        <dbReference type="ARBA" id="ARBA00011069"/>
    </source>
</evidence>
<dbReference type="InterPro" id="IPR018609">
    <property type="entry name" value="Bud13"/>
</dbReference>
<feature type="compositionally biased region" description="Basic and acidic residues" evidence="2">
    <location>
        <begin position="225"/>
        <end position="236"/>
    </location>
</feature>
<dbReference type="GeneID" id="120262508"/>
<feature type="compositionally biased region" description="Acidic residues" evidence="2">
    <location>
        <begin position="62"/>
        <end position="80"/>
    </location>
</feature>
<name>A0AB40BGW7_DIOCR</name>
<dbReference type="Proteomes" id="UP001515500">
    <property type="component" value="Chromosome 5"/>
</dbReference>
<dbReference type="Pfam" id="PF09736">
    <property type="entry name" value="Bud13"/>
    <property type="match status" value="1"/>
</dbReference>
<protein>
    <submittedName>
        <fullName evidence="4">BUD13 homolog</fullName>
    </submittedName>
</protein>
<evidence type="ECO:0000313" key="4">
    <source>
        <dbReference type="RefSeq" id="XP_039126578.1"/>
    </source>
</evidence>
<dbReference type="PANTHER" id="PTHR31809">
    <property type="entry name" value="BUD13 HOMOLOG"/>
    <property type="match status" value="1"/>
</dbReference>
<reference evidence="4" key="1">
    <citation type="submission" date="2025-08" db="UniProtKB">
        <authorList>
            <consortium name="RefSeq"/>
        </authorList>
    </citation>
    <scope>IDENTIFICATION</scope>
</reference>
<feature type="region of interest" description="Disordered" evidence="2">
    <location>
        <begin position="20"/>
        <end position="413"/>
    </location>
</feature>
<feature type="compositionally biased region" description="Basic residues" evidence="2">
    <location>
        <begin position="28"/>
        <end position="37"/>
    </location>
</feature>
<sequence>MAATASNSLSLKEYLKRYDSGANDAKTTKKKKKKKVSKPNSTTAGVLIVDEDPVWQKTVQVEESEPESPGEEEPQIEEDIEVKRMKRLEAIRARKPYHGISEDGSGWISVSEPPQESDSRENGPDLSPPRQRRRRVDTPSPERDVEPVCDPSPPRRMARQCSPSRGSPSGDLSPPRQVQHRSEDPDSDLSPPRRRRSQDADLSPPRRSRKGPDSDLSPPPRQVRRRSEDPERDLSPPRRRRSQDADLSPPRRRRKGPESDLSPPPRQVHRRPEDPERDLSPPRRRRSQDADLSPPRRSRKGPDSDLSPPRRRLNSQNDDLSPRSRNQKDQAAAKEGKAARAGLFSANEIKQELDRKKKEELSRFAAMDPSVSGRGAEPVFRDKEGKRISKEEKLKSKEPEEKPKEKKLEWGKGLAQQRGIEALARELELEKNKPFARTRDDPELDAMLKERVRWGDPMAHLVKRKHSELVLEDLGENEKMKESGFIVPQTIPQHSWLKRGLDFPPNRYGIRPGRHWDGVDRSNGSEKEFFKRQNEKRATESEAYLWSVSDM</sequence>
<gene>
    <name evidence="4" type="primary">LOC120262508</name>
</gene>
<dbReference type="PANTHER" id="PTHR31809:SF0">
    <property type="entry name" value="BUD13 HOMOLOG"/>
    <property type="match status" value="1"/>
</dbReference>
<dbReference type="InterPro" id="IPR051112">
    <property type="entry name" value="CWC26_splicing_factor"/>
</dbReference>
<dbReference type="RefSeq" id="XP_039126578.1">
    <property type="nucleotide sequence ID" value="XM_039270644.1"/>
</dbReference>
<comment type="similarity">
    <text evidence="1">Belongs to the CWC26 family.</text>
</comment>
<dbReference type="GO" id="GO:0000398">
    <property type="term" value="P:mRNA splicing, via spliceosome"/>
    <property type="evidence" value="ECO:0007669"/>
    <property type="project" value="TreeGrafter"/>
</dbReference>
<feature type="compositionally biased region" description="Basic and acidic residues" evidence="2">
    <location>
        <begin position="514"/>
        <end position="534"/>
    </location>
</feature>
<dbReference type="GO" id="GO:0003723">
    <property type="term" value="F:RNA binding"/>
    <property type="evidence" value="ECO:0007669"/>
    <property type="project" value="TreeGrafter"/>
</dbReference>